<protein>
    <submittedName>
        <fullName evidence="2">Uncharacterized protein</fullName>
    </submittedName>
</protein>
<evidence type="ECO:0000313" key="2">
    <source>
        <dbReference type="EMBL" id="CAB1450700.1"/>
    </source>
</evidence>
<comment type="caution">
    <text evidence="2">The sequence shown here is derived from an EMBL/GenBank/DDBJ whole genome shotgun (WGS) entry which is preliminary data.</text>
</comment>
<accession>A0A9N7VM43</accession>
<organism evidence="2 3">
    <name type="scientific">Pleuronectes platessa</name>
    <name type="common">European plaice</name>
    <dbReference type="NCBI Taxonomy" id="8262"/>
    <lineage>
        <taxon>Eukaryota</taxon>
        <taxon>Metazoa</taxon>
        <taxon>Chordata</taxon>
        <taxon>Craniata</taxon>
        <taxon>Vertebrata</taxon>
        <taxon>Euteleostomi</taxon>
        <taxon>Actinopterygii</taxon>
        <taxon>Neopterygii</taxon>
        <taxon>Teleostei</taxon>
        <taxon>Neoteleostei</taxon>
        <taxon>Acanthomorphata</taxon>
        <taxon>Carangaria</taxon>
        <taxon>Pleuronectiformes</taxon>
        <taxon>Pleuronectoidei</taxon>
        <taxon>Pleuronectidae</taxon>
        <taxon>Pleuronectes</taxon>
    </lineage>
</organism>
<feature type="compositionally biased region" description="Polar residues" evidence="1">
    <location>
        <begin position="1"/>
        <end position="14"/>
    </location>
</feature>
<feature type="region of interest" description="Disordered" evidence="1">
    <location>
        <begin position="1"/>
        <end position="33"/>
    </location>
</feature>
<evidence type="ECO:0000313" key="3">
    <source>
        <dbReference type="Proteomes" id="UP001153269"/>
    </source>
</evidence>
<reference evidence="2" key="1">
    <citation type="submission" date="2020-03" db="EMBL/GenBank/DDBJ databases">
        <authorList>
            <person name="Weist P."/>
        </authorList>
    </citation>
    <scope>NUCLEOTIDE SEQUENCE</scope>
</reference>
<dbReference type="AlphaFoldDB" id="A0A9N7VM43"/>
<proteinExistence type="predicted"/>
<evidence type="ECO:0000256" key="1">
    <source>
        <dbReference type="SAM" id="MobiDB-lite"/>
    </source>
</evidence>
<dbReference type="EMBL" id="CADEAL010004063">
    <property type="protein sequence ID" value="CAB1450700.1"/>
    <property type="molecule type" value="Genomic_DNA"/>
</dbReference>
<feature type="compositionally biased region" description="Basic and acidic residues" evidence="1">
    <location>
        <begin position="15"/>
        <end position="25"/>
    </location>
</feature>
<keyword evidence="3" id="KW-1185">Reference proteome</keyword>
<sequence length="69" mass="7271">MQQGRNSASSSARTDLSERAGRKWTVDGSGLISPAGQVELTSRAARFCISQNEAPPRVLPVCAGDAAWP</sequence>
<gene>
    <name evidence="2" type="ORF">PLEPLA_LOCUS38392</name>
</gene>
<name>A0A9N7VM43_PLEPL</name>
<dbReference type="Proteomes" id="UP001153269">
    <property type="component" value="Unassembled WGS sequence"/>
</dbReference>